<dbReference type="EMBL" id="JACIEZ010000002">
    <property type="protein sequence ID" value="MBB4064021.1"/>
    <property type="molecule type" value="Genomic_DNA"/>
</dbReference>
<name>A0A7W6J3A4_9HYPH</name>
<feature type="region of interest" description="Disordered" evidence="1">
    <location>
        <begin position="41"/>
        <end position="60"/>
    </location>
</feature>
<sequence>MRYNPFAIRRSVDPRHPAVVEALHVLAMVAAEDADYAKAQNGVGFSKSDSPKGHSFAQLSPEQVLSSDTLTSDVLRLAARYRRQASRVGQGTLL</sequence>
<proteinExistence type="predicted"/>
<dbReference type="AlphaFoldDB" id="A0A7W6J3A4"/>
<evidence type="ECO:0000313" key="3">
    <source>
        <dbReference type="Proteomes" id="UP000528286"/>
    </source>
</evidence>
<evidence type="ECO:0000256" key="1">
    <source>
        <dbReference type="SAM" id="MobiDB-lite"/>
    </source>
</evidence>
<protein>
    <submittedName>
        <fullName evidence="2">Uncharacterized protein</fullName>
    </submittedName>
</protein>
<reference evidence="2 3" key="1">
    <citation type="submission" date="2020-08" db="EMBL/GenBank/DDBJ databases">
        <title>Genomic Encyclopedia of Type Strains, Phase IV (KMG-IV): sequencing the most valuable type-strain genomes for metagenomic binning, comparative biology and taxonomic classification.</title>
        <authorList>
            <person name="Goeker M."/>
        </authorList>
    </citation>
    <scope>NUCLEOTIDE SEQUENCE [LARGE SCALE GENOMIC DNA]</scope>
    <source>
        <strain evidence="2 3">DSM 29853</strain>
    </source>
</reference>
<dbReference type="Proteomes" id="UP000528286">
    <property type="component" value="Unassembled WGS sequence"/>
</dbReference>
<comment type="caution">
    <text evidence="2">The sequence shown here is derived from an EMBL/GenBank/DDBJ whole genome shotgun (WGS) entry which is preliminary data.</text>
</comment>
<accession>A0A7W6J3A4</accession>
<keyword evidence="3" id="KW-1185">Reference proteome</keyword>
<organism evidence="2 3">
    <name type="scientific">Gellertiella hungarica</name>
    <dbReference type="NCBI Taxonomy" id="1572859"/>
    <lineage>
        <taxon>Bacteria</taxon>
        <taxon>Pseudomonadati</taxon>
        <taxon>Pseudomonadota</taxon>
        <taxon>Alphaproteobacteria</taxon>
        <taxon>Hyphomicrobiales</taxon>
        <taxon>Rhizobiaceae</taxon>
        <taxon>Gellertiella</taxon>
    </lineage>
</organism>
<gene>
    <name evidence="2" type="ORF">GGR23_001198</name>
</gene>
<evidence type="ECO:0000313" key="2">
    <source>
        <dbReference type="EMBL" id="MBB4064021.1"/>
    </source>
</evidence>